<evidence type="ECO:0000313" key="2">
    <source>
        <dbReference type="EMBL" id="VDP21370.1"/>
    </source>
</evidence>
<sequence>MCPLELPKPKDNSDLEESDLYTGDEAIPVIADVVYYFVQVWETASSTSPFIGQWDGYLSQRTMKMFEIENLRSIAKGGRGQVVGSKPLKTIYLIAVALLLFFAAQLQFIDYTAVKWGPIASSICTATYFALVLYGVSYKVCHTIMGAAVTAVS</sequence>
<dbReference type="WBParaSite" id="HPBE_0002069501-mRNA-1">
    <property type="protein sequence ID" value="HPBE_0002069501-mRNA-1"/>
    <property type="gene ID" value="HPBE_0002069501"/>
</dbReference>
<organism evidence="3 4">
    <name type="scientific">Heligmosomoides polygyrus</name>
    <name type="common">Parasitic roundworm</name>
    <dbReference type="NCBI Taxonomy" id="6339"/>
    <lineage>
        <taxon>Eukaryota</taxon>
        <taxon>Metazoa</taxon>
        <taxon>Ecdysozoa</taxon>
        <taxon>Nematoda</taxon>
        <taxon>Chromadorea</taxon>
        <taxon>Rhabditida</taxon>
        <taxon>Rhabditina</taxon>
        <taxon>Rhabditomorpha</taxon>
        <taxon>Strongyloidea</taxon>
        <taxon>Heligmosomidae</taxon>
        <taxon>Heligmosomoides</taxon>
    </lineage>
</organism>
<evidence type="ECO:0000313" key="3">
    <source>
        <dbReference type="Proteomes" id="UP000050761"/>
    </source>
</evidence>
<dbReference type="Proteomes" id="UP000050761">
    <property type="component" value="Unassembled WGS sequence"/>
</dbReference>
<feature type="transmembrane region" description="Helical" evidence="1">
    <location>
        <begin position="91"/>
        <end position="109"/>
    </location>
</feature>
<dbReference type="EMBL" id="UZAH01032368">
    <property type="protein sequence ID" value="VDP21370.1"/>
    <property type="molecule type" value="Genomic_DNA"/>
</dbReference>
<protein>
    <submittedName>
        <fullName evidence="4">Transmembrane protein</fullName>
    </submittedName>
</protein>
<reference evidence="2 3" key="1">
    <citation type="submission" date="2018-11" db="EMBL/GenBank/DDBJ databases">
        <authorList>
            <consortium name="Pathogen Informatics"/>
        </authorList>
    </citation>
    <scope>NUCLEOTIDE SEQUENCE [LARGE SCALE GENOMIC DNA]</scope>
</reference>
<accession>A0A183GEE3</accession>
<keyword evidence="1" id="KW-0472">Membrane</keyword>
<gene>
    <name evidence="2" type="ORF">HPBE_LOCUS20691</name>
</gene>
<keyword evidence="3" id="KW-1185">Reference proteome</keyword>
<reference evidence="4" key="2">
    <citation type="submission" date="2019-09" db="UniProtKB">
        <authorList>
            <consortium name="WormBaseParasite"/>
        </authorList>
    </citation>
    <scope>IDENTIFICATION</scope>
</reference>
<keyword evidence="1" id="KW-1133">Transmembrane helix</keyword>
<dbReference type="AlphaFoldDB" id="A0A183GEE3"/>
<evidence type="ECO:0000256" key="1">
    <source>
        <dbReference type="SAM" id="Phobius"/>
    </source>
</evidence>
<feature type="transmembrane region" description="Helical" evidence="1">
    <location>
        <begin position="115"/>
        <end position="136"/>
    </location>
</feature>
<accession>A0A3P8BTQ9</accession>
<name>A0A183GEE3_HELPZ</name>
<evidence type="ECO:0000313" key="4">
    <source>
        <dbReference type="WBParaSite" id="HPBE_0002069501-mRNA-1"/>
    </source>
</evidence>
<keyword evidence="1" id="KW-0812">Transmembrane</keyword>
<proteinExistence type="predicted"/>